<dbReference type="CDD" id="cd04301">
    <property type="entry name" value="NAT_SF"/>
    <property type="match status" value="1"/>
</dbReference>
<dbReference type="Pfam" id="PF00583">
    <property type="entry name" value="Acetyltransf_1"/>
    <property type="match status" value="1"/>
</dbReference>
<dbReference type="InterPro" id="IPR016181">
    <property type="entry name" value="Acyl_CoA_acyltransferase"/>
</dbReference>
<gene>
    <name evidence="4" type="ORF">KARMA_3067</name>
</gene>
<protein>
    <recommendedName>
        <fullName evidence="3">N-acetyltransferase domain-containing protein</fullName>
    </recommendedName>
</protein>
<dbReference type="InterPro" id="IPR050832">
    <property type="entry name" value="Bact_Acetyltransf"/>
</dbReference>
<proteinExistence type="predicted"/>
<dbReference type="Gene3D" id="3.40.630.30">
    <property type="match status" value="1"/>
</dbReference>
<feature type="domain" description="N-acetyltransferase" evidence="3">
    <location>
        <begin position="1"/>
        <end position="124"/>
    </location>
</feature>
<keyword evidence="2" id="KW-0012">Acyltransferase</keyword>
<dbReference type="SUPFAM" id="SSF55729">
    <property type="entry name" value="Acyl-CoA N-acyltransferases (Nat)"/>
    <property type="match status" value="1"/>
</dbReference>
<dbReference type="RefSeq" id="WP_245780434.1">
    <property type="nucleotide sequence ID" value="NZ_FMJB01000061.1"/>
</dbReference>
<keyword evidence="1" id="KW-0808">Transferase</keyword>
<name>A0A1M4N429_9RHOB</name>
<dbReference type="InterPro" id="IPR000182">
    <property type="entry name" value="GNAT_dom"/>
</dbReference>
<dbReference type="AlphaFoldDB" id="A0A1M4N429"/>
<evidence type="ECO:0000313" key="4">
    <source>
        <dbReference type="EMBL" id="SCM68837.1"/>
    </source>
</evidence>
<dbReference type="Proteomes" id="UP000184085">
    <property type="component" value="Unassembled WGS sequence"/>
</dbReference>
<evidence type="ECO:0000256" key="1">
    <source>
        <dbReference type="ARBA" id="ARBA00022679"/>
    </source>
</evidence>
<dbReference type="PROSITE" id="PS51186">
    <property type="entry name" value="GNAT"/>
    <property type="match status" value="1"/>
</dbReference>
<dbReference type="GO" id="GO:0016747">
    <property type="term" value="F:acyltransferase activity, transferring groups other than amino-acyl groups"/>
    <property type="evidence" value="ECO:0007669"/>
    <property type="project" value="InterPro"/>
</dbReference>
<dbReference type="PANTHER" id="PTHR43877:SF2">
    <property type="entry name" value="AMINOALKYLPHOSPHONATE N-ACETYLTRANSFERASE-RELATED"/>
    <property type="match status" value="1"/>
</dbReference>
<organism evidence="4 5">
    <name type="scientific">Donghicola eburneus</name>
    <dbReference type="NCBI Taxonomy" id="393278"/>
    <lineage>
        <taxon>Bacteria</taxon>
        <taxon>Pseudomonadati</taxon>
        <taxon>Pseudomonadota</taxon>
        <taxon>Alphaproteobacteria</taxon>
        <taxon>Rhodobacterales</taxon>
        <taxon>Roseobacteraceae</taxon>
        <taxon>Donghicola</taxon>
    </lineage>
</organism>
<sequence>MTETKAWSAKDFADLLGQNGVFVVGEANSFALGRVMFDEAELLTIVTDPAHQKRGSGMRTLAAFHEKAQRLGAATAFLEVSVENSAATALYRRAGWQETGKRKAYYHLQDGSVVDALVMSRSLAD</sequence>
<evidence type="ECO:0000313" key="5">
    <source>
        <dbReference type="Proteomes" id="UP000184085"/>
    </source>
</evidence>
<dbReference type="PANTHER" id="PTHR43877">
    <property type="entry name" value="AMINOALKYLPHOSPHONATE N-ACETYLTRANSFERASE-RELATED-RELATED"/>
    <property type="match status" value="1"/>
</dbReference>
<evidence type="ECO:0000256" key="2">
    <source>
        <dbReference type="ARBA" id="ARBA00023315"/>
    </source>
</evidence>
<keyword evidence="5" id="KW-1185">Reference proteome</keyword>
<accession>A0A1M4N429</accession>
<evidence type="ECO:0000259" key="3">
    <source>
        <dbReference type="PROSITE" id="PS51186"/>
    </source>
</evidence>
<reference evidence="5" key="1">
    <citation type="submission" date="2016-09" db="EMBL/GenBank/DDBJ databases">
        <authorList>
            <person name="Wibberg D."/>
        </authorList>
    </citation>
    <scope>NUCLEOTIDE SEQUENCE [LARGE SCALE GENOMIC DNA]</scope>
</reference>
<dbReference type="EMBL" id="FMJB01000061">
    <property type="protein sequence ID" value="SCM68837.1"/>
    <property type="molecule type" value="Genomic_DNA"/>
</dbReference>